<dbReference type="GO" id="GO:0000287">
    <property type="term" value="F:magnesium ion binding"/>
    <property type="evidence" value="ECO:0007669"/>
    <property type="project" value="InterPro"/>
</dbReference>
<reference evidence="3 4" key="1">
    <citation type="journal article" date="2011" name="Stand. Genomic Sci.">
        <title>Complete genome sequence of Thermomonospora curvata type strain (B9).</title>
        <authorList>
            <person name="Chertkov O."/>
            <person name="Sikorski J."/>
            <person name="Nolan M."/>
            <person name="Lapidus A."/>
            <person name="Lucas S."/>
            <person name="Del Rio T.G."/>
            <person name="Tice H."/>
            <person name="Cheng J.F."/>
            <person name="Goodwin L."/>
            <person name="Pitluck S."/>
            <person name="Liolios K."/>
            <person name="Ivanova N."/>
            <person name="Mavromatis K."/>
            <person name="Mikhailova N."/>
            <person name="Ovchinnikova G."/>
            <person name="Pati A."/>
            <person name="Chen A."/>
            <person name="Palaniappan K."/>
            <person name="Djao O.D."/>
            <person name="Land M."/>
            <person name="Hauser L."/>
            <person name="Chang Y.J."/>
            <person name="Jeffries C.D."/>
            <person name="Brettin T."/>
            <person name="Han C."/>
            <person name="Detter J.C."/>
            <person name="Rohde M."/>
            <person name="Goker M."/>
            <person name="Woyke T."/>
            <person name="Bristow J."/>
            <person name="Eisen J.A."/>
            <person name="Markowitz V."/>
            <person name="Hugenholtz P."/>
            <person name="Klenk H.P."/>
            <person name="Kyrpides N.C."/>
        </authorList>
    </citation>
    <scope>NUCLEOTIDE SEQUENCE [LARGE SCALE GENOMIC DNA]</scope>
    <source>
        <strain evidence="4">ATCC 19995 / DSM 43183 / JCM 3096 / KCTC 9072 / NBRC 15933 / NCIMB 10081 / Henssen B9</strain>
    </source>
</reference>
<dbReference type="Proteomes" id="UP000001918">
    <property type="component" value="Chromosome"/>
</dbReference>
<evidence type="ECO:0000259" key="2">
    <source>
        <dbReference type="Pfam" id="PF01648"/>
    </source>
</evidence>
<dbReference type="KEGG" id="tcu:Tcur_0222"/>
<protein>
    <submittedName>
        <fullName evidence="3">4'-phosphopantetheinyl transferase</fullName>
    </submittedName>
</protein>
<evidence type="ECO:0000256" key="1">
    <source>
        <dbReference type="ARBA" id="ARBA00022679"/>
    </source>
</evidence>
<dbReference type="eggNOG" id="COG0736">
    <property type="taxonomic scope" value="Bacteria"/>
</dbReference>
<evidence type="ECO:0000313" key="4">
    <source>
        <dbReference type="Proteomes" id="UP000001918"/>
    </source>
</evidence>
<evidence type="ECO:0000313" key="3">
    <source>
        <dbReference type="EMBL" id="ACY95827.1"/>
    </source>
</evidence>
<dbReference type="Pfam" id="PF01648">
    <property type="entry name" value="ACPS"/>
    <property type="match status" value="1"/>
</dbReference>
<keyword evidence="4" id="KW-1185">Reference proteome</keyword>
<dbReference type="RefSeq" id="WP_012850611.1">
    <property type="nucleotide sequence ID" value="NC_013510.1"/>
</dbReference>
<dbReference type="EMBL" id="CP001738">
    <property type="protein sequence ID" value="ACY95827.1"/>
    <property type="molecule type" value="Genomic_DNA"/>
</dbReference>
<feature type="domain" description="4'-phosphopantetheinyl transferase" evidence="2">
    <location>
        <begin position="14"/>
        <end position="94"/>
    </location>
</feature>
<keyword evidence="1 3" id="KW-0808">Transferase</keyword>
<accession>D1AEL1</accession>
<dbReference type="InterPro" id="IPR008278">
    <property type="entry name" value="4-PPantetheinyl_Trfase_dom"/>
</dbReference>
<proteinExistence type="predicted"/>
<dbReference type="SUPFAM" id="SSF56214">
    <property type="entry name" value="4'-phosphopantetheinyl transferase"/>
    <property type="match status" value="1"/>
</dbReference>
<dbReference type="InterPro" id="IPR037143">
    <property type="entry name" value="4-PPantetheinyl_Trfase_dom_sf"/>
</dbReference>
<organism evidence="3 4">
    <name type="scientific">Thermomonospora curvata (strain ATCC 19995 / DSM 43183 / JCM 3096 / KCTC 9072 / NBRC 15933 / NCIMB 10081 / Henssen B9)</name>
    <dbReference type="NCBI Taxonomy" id="471852"/>
    <lineage>
        <taxon>Bacteria</taxon>
        <taxon>Bacillati</taxon>
        <taxon>Actinomycetota</taxon>
        <taxon>Actinomycetes</taxon>
        <taxon>Streptosporangiales</taxon>
        <taxon>Thermomonosporaceae</taxon>
        <taxon>Thermomonospora</taxon>
    </lineage>
</organism>
<dbReference type="Gene3D" id="3.90.470.20">
    <property type="entry name" value="4'-phosphopantetheinyl transferase domain"/>
    <property type="match status" value="1"/>
</dbReference>
<dbReference type="AlphaFoldDB" id="D1AEL1"/>
<dbReference type="HOGENOM" id="CLU_1844147_0_0_11"/>
<dbReference type="STRING" id="471852.Tcur_0222"/>
<sequence>MSAADGARFTDSGGVDLADALRLGRAAERTGPAVLARALTERELCECRLAGDRFITEAAIRFSIKESVVKALGGLPPGGRLRDIEVGPAAGDALHRRVRLHGPVRERAAARSGEELRAGAAEWAPGLVLGWAIGTTGRS</sequence>
<gene>
    <name evidence="3" type="ordered locus">Tcur_0222</name>
</gene>
<dbReference type="GO" id="GO:0008897">
    <property type="term" value="F:holo-[acyl-carrier-protein] synthase activity"/>
    <property type="evidence" value="ECO:0007669"/>
    <property type="project" value="InterPro"/>
</dbReference>
<name>D1AEL1_THECD</name>